<dbReference type="AlphaFoldDB" id="A0AAV4LVG3"/>
<dbReference type="Gene3D" id="3.30.30.30">
    <property type="match status" value="1"/>
</dbReference>
<dbReference type="RefSeq" id="XP_067716052.1">
    <property type="nucleotide sequence ID" value="XM_067859951.1"/>
</dbReference>
<evidence type="ECO:0000313" key="4">
    <source>
        <dbReference type="EMBL" id="GIX63983.1"/>
    </source>
</evidence>
<dbReference type="Gene3D" id="3.30.420.40">
    <property type="match status" value="2"/>
</dbReference>
<evidence type="ECO:0000313" key="5">
    <source>
        <dbReference type="Proteomes" id="UP001497744"/>
    </source>
</evidence>
<protein>
    <submittedName>
        <fullName evidence="4">Tetratricopeptide repeat-containing protein</fullName>
    </submittedName>
</protein>
<name>A0AAV4LVG3_BABCB</name>
<reference evidence="4 5" key="1">
    <citation type="submission" date="2021-06" db="EMBL/GenBank/DDBJ databases">
        <title>Genome sequence of Babesia caballi.</title>
        <authorList>
            <person name="Yamagishi J."/>
            <person name="Kidaka T."/>
            <person name="Ochi A."/>
        </authorList>
    </citation>
    <scope>NUCLEOTIDE SEQUENCE [LARGE SCALE GENOMIC DNA]</scope>
    <source>
        <strain evidence="4">USDA-D6B2</strain>
    </source>
</reference>
<dbReference type="EMBL" id="BPLF01000003">
    <property type="protein sequence ID" value="GIX63983.1"/>
    <property type="molecule type" value="Genomic_DNA"/>
</dbReference>
<proteinExistence type="predicted"/>
<dbReference type="SMART" id="SM00028">
    <property type="entry name" value="TPR"/>
    <property type="match status" value="3"/>
</dbReference>
<dbReference type="SUPFAM" id="SSF48452">
    <property type="entry name" value="TPR-like"/>
    <property type="match status" value="1"/>
</dbReference>
<dbReference type="GO" id="GO:0005524">
    <property type="term" value="F:ATP binding"/>
    <property type="evidence" value="ECO:0007669"/>
    <property type="project" value="UniProtKB-KW"/>
</dbReference>
<dbReference type="Gene3D" id="3.90.640.10">
    <property type="entry name" value="Actin, Chain A, domain 4"/>
    <property type="match status" value="1"/>
</dbReference>
<dbReference type="InterPro" id="IPR013126">
    <property type="entry name" value="Hsp_70_fam"/>
</dbReference>
<accession>A0AAV4LVG3</accession>
<dbReference type="InterPro" id="IPR043129">
    <property type="entry name" value="ATPase_NBD"/>
</dbReference>
<evidence type="ECO:0000256" key="2">
    <source>
        <dbReference type="ARBA" id="ARBA00022840"/>
    </source>
</evidence>
<dbReference type="Gene3D" id="1.25.40.10">
    <property type="entry name" value="Tetratricopeptide repeat domain"/>
    <property type="match status" value="1"/>
</dbReference>
<evidence type="ECO:0000256" key="3">
    <source>
        <dbReference type="SAM" id="MobiDB-lite"/>
    </source>
</evidence>
<dbReference type="PRINTS" id="PR00301">
    <property type="entry name" value="HEATSHOCK70"/>
</dbReference>
<dbReference type="Proteomes" id="UP001497744">
    <property type="component" value="Unassembled WGS sequence"/>
</dbReference>
<keyword evidence="5" id="KW-1185">Reference proteome</keyword>
<keyword evidence="2" id="KW-0067">ATP-binding</keyword>
<keyword evidence="1" id="KW-0547">Nucleotide-binding</keyword>
<gene>
    <name evidence="4" type="ORF">BcabD6B2_34180</name>
</gene>
<dbReference type="InterPro" id="IPR011990">
    <property type="entry name" value="TPR-like_helical_dom_sf"/>
</dbReference>
<dbReference type="GO" id="GO:0140662">
    <property type="term" value="F:ATP-dependent protein folding chaperone"/>
    <property type="evidence" value="ECO:0007669"/>
    <property type="project" value="InterPro"/>
</dbReference>
<organism evidence="4 5">
    <name type="scientific">Babesia caballi</name>
    <dbReference type="NCBI Taxonomy" id="5871"/>
    <lineage>
        <taxon>Eukaryota</taxon>
        <taxon>Sar</taxon>
        <taxon>Alveolata</taxon>
        <taxon>Apicomplexa</taxon>
        <taxon>Aconoidasida</taxon>
        <taxon>Piroplasmida</taxon>
        <taxon>Babesiidae</taxon>
        <taxon>Babesia</taxon>
    </lineage>
</organism>
<dbReference type="PANTHER" id="PTHR45639">
    <property type="entry name" value="HSC70CB, ISOFORM G-RELATED"/>
    <property type="match status" value="1"/>
</dbReference>
<dbReference type="Pfam" id="PF00012">
    <property type="entry name" value="HSP70"/>
    <property type="match status" value="1"/>
</dbReference>
<feature type="region of interest" description="Disordered" evidence="3">
    <location>
        <begin position="756"/>
        <end position="781"/>
    </location>
</feature>
<dbReference type="SUPFAM" id="SSF53067">
    <property type="entry name" value="Actin-like ATPase domain"/>
    <property type="match status" value="2"/>
</dbReference>
<dbReference type="GeneID" id="94195464"/>
<dbReference type="InterPro" id="IPR019734">
    <property type="entry name" value="TPR_rpt"/>
</dbReference>
<sequence length="830" mass="91646">MATVGLDLGGFTSKVCVSWRGNDAIELHVNRVSNRETPTVVAYDKRIRVYGEEADLRSSSLHASSICLLPYIVGCSREDISTLIASRKYLFSVSFDESGSEPAFQVTFDDQPCSVQPRDVFAFFVNQLLATVRNQLKIVDPHDNSEILLSVSVPLYFSAAQHIAIHRSLAALGFGRISLYKQTECLLRRWCDSHLPDVYNDFVSSTQQTSMYVAFLDVGFCHCTLFVAEITKGDTFEHRIVAQESNDSVGTYQMIEKIADSVCADILSKKGDTVKVPSRQAFNVYKGCAKALKELSVVTEAKVDCERVLSDGDDFSMMVTRQLFEELCEPFKVRLNRIDVVDVRFQDILEKMMDRVLEPVPAGCLLAIEVIGGGSRVPFVKNLATDVATARNALQVVRMSMDSTSATASGAVCLAKAGCSPLLDTEDESCKLSEDDISAAKEREQRFSAVENEEFRKRSYLNQIDQYIIKTKGDARGNFSEHLKLEEVEPFLTALDEYALAAASDKTVTSDDCEAALVKCHEKVVAQCPAYAEALEAAEKARDAEMLRAATAADTSSVSEVNMDVTLPKATCLKRAAKNKDEGNALVSGGNIEMAAQHYVKVIQYCAKVTDPNDEERSQVDSLKLASNLNLAMCYIKMGTEVTYRKAVGCCTQALEISADNTKALYRRAVAYDKLNQLDDALSDARLGVSKFPENADLKQLLGALEKKVKLQEQRAKKSVLLKRDALYLRKVERLTRRLKVSLFFAHTASRARQSRAAADAGEAADARSHDSVASPDRVAESSADVDVEAVVRTARICQQQLEQLRSEPNLRLKEEGLKRTLTLLKSVPT</sequence>
<comment type="caution">
    <text evidence="4">The sequence shown here is derived from an EMBL/GenBank/DDBJ whole genome shotgun (WGS) entry which is preliminary data.</text>
</comment>
<evidence type="ECO:0000256" key="1">
    <source>
        <dbReference type="ARBA" id="ARBA00022741"/>
    </source>
</evidence>